<dbReference type="EMBL" id="MUZQ01000007">
    <property type="protein sequence ID" value="OWK64012.1"/>
    <property type="molecule type" value="Genomic_DNA"/>
</dbReference>
<feature type="compositionally biased region" description="Acidic residues" evidence="10">
    <location>
        <begin position="187"/>
        <end position="200"/>
    </location>
</feature>
<dbReference type="InterPro" id="IPR023273">
    <property type="entry name" value="RCMT_NOP2"/>
</dbReference>
<dbReference type="PANTHER" id="PTHR22807">
    <property type="entry name" value="NOP2 YEAST -RELATED NOL1/NOP2/FMU SUN DOMAIN-CONTAINING"/>
    <property type="match status" value="1"/>
</dbReference>
<evidence type="ECO:0000259" key="11">
    <source>
        <dbReference type="PROSITE" id="PS51686"/>
    </source>
</evidence>
<dbReference type="InterPro" id="IPR011023">
    <property type="entry name" value="Nop2p"/>
</dbReference>
<feature type="region of interest" description="Disordered" evidence="10">
    <location>
        <begin position="661"/>
        <end position="740"/>
    </location>
</feature>
<keyword evidence="4 9" id="KW-0489">Methyltransferase</keyword>
<dbReference type="GO" id="GO:0003723">
    <property type="term" value="F:RNA binding"/>
    <property type="evidence" value="ECO:0007669"/>
    <property type="project" value="UniProtKB-UniRule"/>
</dbReference>
<evidence type="ECO:0000256" key="3">
    <source>
        <dbReference type="ARBA" id="ARBA00022517"/>
    </source>
</evidence>
<gene>
    <name evidence="12" type="primary">NOP2</name>
    <name evidence="12" type="ORF">RLOC_00011985</name>
</gene>
<evidence type="ECO:0000256" key="5">
    <source>
        <dbReference type="ARBA" id="ARBA00022679"/>
    </source>
</evidence>
<name>A0A218VEJ8_9PASE</name>
<dbReference type="PROSITE" id="PS51686">
    <property type="entry name" value="SAM_MT_RSMB_NOP"/>
    <property type="match status" value="1"/>
</dbReference>
<organism evidence="12 13">
    <name type="scientific">Lonchura striata</name>
    <name type="common">white-rumped munia</name>
    <dbReference type="NCBI Taxonomy" id="40157"/>
    <lineage>
        <taxon>Eukaryota</taxon>
        <taxon>Metazoa</taxon>
        <taxon>Chordata</taxon>
        <taxon>Craniata</taxon>
        <taxon>Vertebrata</taxon>
        <taxon>Euteleostomi</taxon>
        <taxon>Archelosauria</taxon>
        <taxon>Archosauria</taxon>
        <taxon>Dinosauria</taxon>
        <taxon>Saurischia</taxon>
        <taxon>Theropoda</taxon>
        <taxon>Coelurosauria</taxon>
        <taxon>Aves</taxon>
        <taxon>Neognathae</taxon>
        <taxon>Neoaves</taxon>
        <taxon>Telluraves</taxon>
        <taxon>Australaves</taxon>
        <taxon>Passeriformes</taxon>
        <taxon>Passeroidea</taxon>
        <taxon>Estrildidae</taxon>
        <taxon>Estrildinae</taxon>
        <taxon>Lonchura</taxon>
    </lineage>
</organism>
<accession>A0A218VEJ8</accession>
<dbReference type="PROSITE" id="PS01153">
    <property type="entry name" value="NOL1_NOP2_SUN"/>
    <property type="match status" value="1"/>
</dbReference>
<dbReference type="CDD" id="cd02440">
    <property type="entry name" value="AdoMet_MTases"/>
    <property type="match status" value="1"/>
</dbReference>
<evidence type="ECO:0000256" key="1">
    <source>
        <dbReference type="ARBA" id="ARBA00004604"/>
    </source>
</evidence>
<dbReference type="STRING" id="299123.ENSLSDP00000009265"/>
<comment type="caution">
    <text evidence="12">The sequence shown here is derived from an EMBL/GenBank/DDBJ whole genome shotgun (WGS) entry which is preliminary data.</text>
</comment>
<dbReference type="GO" id="GO:0005730">
    <property type="term" value="C:nucleolus"/>
    <property type="evidence" value="ECO:0007669"/>
    <property type="project" value="UniProtKB-SubCell"/>
</dbReference>
<evidence type="ECO:0000256" key="4">
    <source>
        <dbReference type="ARBA" id="ARBA00022603"/>
    </source>
</evidence>
<feature type="compositionally biased region" description="Basic residues" evidence="10">
    <location>
        <begin position="722"/>
        <end position="740"/>
    </location>
</feature>
<protein>
    <submittedName>
        <fullName evidence="12">28S rRNA (Cytosine-C(5))-methyltransferase</fullName>
    </submittedName>
</protein>
<dbReference type="InterPro" id="IPR054728">
    <property type="entry name" value="RsmB-like_ferredoxin"/>
</dbReference>
<feature type="compositionally biased region" description="Basic and acidic residues" evidence="10">
    <location>
        <begin position="682"/>
        <end position="693"/>
    </location>
</feature>
<feature type="compositionally biased region" description="Basic residues" evidence="10">
    <location>
        <begin position="42"/>
        <end position="57"/>
    </location>
</feature>
<feature type="binding site" evidence="9">
    <location>
        <begin position="450"/>
        <end position="456"/>
    </location>
    <ligand>
        <name>S-adenosyl-L-methionine</name>
        <dbReference type="ChEBI" id="CHEBI:59789"/>
    </ligand>
</feature>
<evidence type="ECO:0000256" key="2">
    <source>
        <dbReference type="ARBA" id="ARBA00007494"/>
    </source>
</evidence>
<evidence type="ECO:0000256" key="6">
    <source>
        <dbReference type="ARBA" id="ARBA00022691"/>
    </source>
</evidence>
<evidence type="ECO:0000256" key="10">
    <source>
        <dbReference type="SAM" id="MobiDB-lite"/>
    </source>
</evidence>
<keyword evidence="3" id="KW-0690">Ribosome biogenesis</keyword>
<feature type="compositionally biased region" description="Basic residues" evidence="10">
    <location>
        <begin position="10"/>
        <end position="22"/>
    </location>
</feature>
<evidence type="ECO:0000256" key="8">
    <source>
        <dbReference type="ARBA" id="ARBA00023242"/>
    </source>
</evidence>
<evidence type="ECO:0000313" key="12">
    <source>
        <dbReference type="EMBL" id="OWK64012.1"/>
    </source>
</evidence>
<dbReference type="Gene3D" id="3.30.70.1170">
    <property type="entry name" value="Sun protein, domain 3"/>
    <property type="match status" value="1"/>
</dbReference>
<dbReference type="NCBIfam" id="TIGR00446">
    <property type="entry name" value="nop2p"/>
    <property type="match status" value="1"/>
</dbReference>
<dbReference type="InterPro" id="IPR018314">
    <property type="entry name" value="RsmB/NOL1/NOP2-like_CS"/>
</dbReference>
<sequence length="740" mass="82218">MGRKLDPTRKEKRGPGRKARKQRGAEVELARFLPPEPETGRKKLSSHGRKRAAKRRLAAGGGAAGSRPRGGGGGEREPTVEEQLSPQKDKRAVKAAGQIARGRSGFSDGNSKWLAPAKVKKTQPKGNHVELSSDGEVEESSWEMEEEEDGSSEEMVDDYGASSSEEEELLPIEKAALKQKPDREGLSEDDSEEEEEEETEEANKQKMGQKEEEGPDLQLNLDIDEQFKLPTSEEIEKEDILFICGIHKPAFLAQAVLWRVSPARLIVLVKSPWASSLAVGDSLTVFPPAEPPDLHVIHQRIQGNMEVLQDFGVRREEGRSRQEYLALLRRDMAAYYSYSDFLLTKLMDIFPLPELINFLEANEVPRPVTIRTNTLKTRRRDLAQALINRGVNLDPLGKWSKTGLVIYDSTVPIGATPEYLAGHYMLQGASSLLPVMALAPQENERILDMCCAPGGKTSYIAQLMKNTGMILANDSSAERLRSVVGNLHRLGVINAVVSNCDGRQFPKVIGGFDRVLLDAPCSGTGVISKDPAVKTNKDEKDIQRCAHLQKELILSAIDSVNAASETGGYIVYCTCSIMVEENECVVDYALKKRNVRLVATGLDFGKEGFTRFKDRRFHPSLKSTRRFYPHTHNMDGFFIAKFKKFSNALPQAQKDEEPAVEAAAPSAVPDTAITEPLPKKKKLEESKAHKEQKLPQPALKKKGSLQAQRRPLKAVRPFPKMMRPKVPARKKKHRVKTNGQ</sequence>
<keyword evidence="6 9" id="KW-0949">S-adenosyl-L-methionine</keyword>
<dbReference type="GO" id="GO:0070475">
    <property type="term" value="P:rRNA base methylation"/>
    <property type="evidence" value="ECO:0007669"/>
    <property type="project" value="TreeGrafter"/>
</dbReference>
<evidence type="ECO:0000256" key="7">
    <source>
        <dbReference type="ARBA" id="ARBA00022884"/>
    </source>
</evidence>
<proteinExistence type="inferred from homology"/>
<evidence type="ECO:0000256" key="9">
    <source>
        <dbReference type="PROSITE-ProRule" id="PRU01023"/>
    </source>
</evidence>
<dbReference type="Pfam" id="PF22458">
    <property type="entry name" value="RsmF-B_ferredox"/>
    <property type="match status" value="1"/>
</dbReference>
<feature type="binding site" evidence="9">
    <location>
        <position position="474"/>
    </location>
    <ligand>
        <name>S-adenosyl-L-methionine</name>
        <dbReference type="ChEBI" id="CHEBI:59789"/>
    </ligand>
</feature>
<comment type="similarity">
    <text evidence="2 9">Belongs to the class I-like SAM-binding methyltransferase superfamily. RsmB/NOP family.</text>
</comment>
<reference evidence="12 13" key="1">
    <citation type="submission" date="2017-05" db="EMBL/GenBank/DDBJ databases">
        <title>Genome of assembly of the Bengalese finch, Lonchura striata domestica.</title>
        <authorList>
            <person name="Colquitt B.M."/>
            <person name="Brainard M.S."/>
        </authorList>
    </citation>
    <scope>NUCLEOTIDE SEQUENCE [LARGE SCALE GENOMIC DNA]</scope>
    <source>
        <strain evidence="12">White83orange57</strain>
    </source>
</reference>
<feature type="domain" description="SAM-dependent MTase RsmB/NOP-type" evidence="11">
    <location>
        <begin position="358"/>
        <end position="645"/>
    </location>
</feature>
<dbReference type="InterPro" id="IPR023267">
    <property type="entry name" value="RCMT"/>
</dbReference>
<feature type="compositionally biased region" description="Gly residues" evidence="10">
    <location>
        <begin position="59"/>
        <end position="73"/>
    </location>
</feature>
<keyword evidence="13" id="KW-1185">Reference proteome</keyword>
<feature type="active site" description="Nucleophile" evidence="9">
    <location>
        <position position="575"/>
    </location>
</feature>
<feature type="compositionally biased region" description="Basic and acidic residues" evidence="10">
    <location>
        <begin position="175"/>
        <end position="186"/>
    </location>
</feature>
<dbReference type="SUPFAM" id="SSF53335">
    <property type="entry name" value="S-adenosyl-L-methionine-dependent methyltransferases"/>
    <property type="match status" value="1"/>
</dbReference>
<dbReference type="Pfam" id="PF01189">
    <property type="entry name" value="Methyltr_RsmB-F"/>
    <property type="match status" value="1"/>
</dbReference>
<dbReference type="Gene3D" id="3.40.50.150">
    <property type="entry name" value="Vaccinia Virus protein VP39"/>
    <property type="match status" value="1"/>
</dbReference>
<feature type="binding site" evidence="9">
    <location>
        <position position="501"/>
    </location>
    <ligand>
        <name>S-adenosyl-L-methionine</name>
        <dbReference type="ChEBI" id="CHEBI:59789"/>
    </ligand>
</feature>
<dbReference type="InterPro" id="IPR029063">
    <property type="entry name" value="SAM-dependent_MTases_sf"/>
</dbReference>
<dbReference type="PRINTS" id="PR02012">
    <property type="entry name" value="RCMTNOP2"/>
</dbReference>
<dbReference type="InterPro" id="IPR001678">
    <property type="entry name" value="MeTrfase_RsmB-F_NOP2_dom"/>
</dbReference>
<dbReference type="GO" id="GO:0000470">
    <property type="term" value="P:maturation of LSU-rRNA"/>
    <property type="evidence" value="ECO:0007669"/>
    <property type="project" value="TreeGrafter"/>
</dbReference>
<feature type="compositionally biased region" description="Basic and acidic residues" evidence="10">
    <location>
        <begin position="201"/>
        <end position="212"/>
    </location>
</feature>
<dbReference type="AlphaFoldDB" id="A0A218VEJ8"/>
<keyword evidence="5 9" id="KW-0808">Transferase</keyword>
<feature type="binding site" evidence="9">
    <location>
        <position position="518"/>
    </location>
    <ligand>
        <name>S-adenosyl-L-methionine</name>
        <dbReference type="ChEBI" id="CHEBI:59789"/>
    </ligand>
</feature>
<dbReference type="PRINTS" id="PR02008">
    <property type="entry name" value="RCMTFAMILY"/>
</dbReference>
<evidence type="ECO:0000313" key="13">
    <source>
        <dbReference type="Proteomes" id="UP000197619"/>
    </source>
</evidence>
<keyword evidence="7 9" id="KW-0694">RNA-binding</keyword>
<feature type="region of interest" description="Disordered" evidence="10">
    <location>
        <begin position="1"/>
        <end position="219"/>
    </location>
</feature>
<dbReference type="PANTHER" id="PTHR22807:SF30">
    <property type="entry name" value="28S RRNA (CYTOSINE(4447)-C(5))-METHYLTRANSFERASE-RELATED"/>
    <property type="match status" value="1"/>
</dbReference>
<comment type="subcellular location">
    <subcellularLocation>
        <location evidence="1">Nucleus</location>
        <location evidence="1">Nucleolus</location>
    </subcellularLocation>
</comment>
<keyword evidence="8" id="KW-0539">Nucleus</keyword>
<dbReference type="FunFam" id="3.30.70.1170:FF:000001">
    <property type="entry name" value="Ribosomal RNA methyltransferase Nop2"/>
    <property type="match status" value="1"/>
</dbReference>
<dbReference type="InterPro" id="IPR049560">
    <property type="entry name" value="MeTrfase_RsmB-F_NOP2_cat"/>
</dbReference>
<dbReference type="Proteomes" id="UP000197619">
    <property type="component" value="Unassembled WGS sequence"/>
</dbReference>
<dbReference type="GO" id="GO:0009383">
    <property type="term" value="F:rRNA (cytosine-C5-)-methyltransferase activity"/>
    <property type="evidence" value="ECO:0007669"/>
    <property type="project" value="TreeGrafter"/>
</dbReference>
<feature type="compositionally biased region" description="Acidic residues" evidence="10">
    <location>
        <begin position="133"/>
        <end position="157"/>
    </location>
</feature>